<dbReference type="Proteomes" id="UP001157186">
    <property type="component" value="Unassembled WGS sequence"/>
</dbReference>
<comment type="caution">
    <text evidence="3">The sequence shown here is derived from an EMBL/GenBank/DDBJ whole genome shotgun (WGS) entry which is preliminary data.</text>
</comment>
<organism evidence="3 4">
    <name type="scientific">Thalassotalea insulae</name>
    <dbReference type="NCBI Taxonomy" id="2056778"/>
    <lineage>
        <taxon>Bacteria</taxon>
        <taxon>Pseudomonadati</taxon>
        <taxon>Pseudomonadota</taxon>
        <taxon>Gammaproteobacteria</taxon>
        <taxon>Alteromonadales</taxon>
        <taxon>Colwelliaceae</taxon>
        <taxon>Thalassotalea</taxon>
    </lineage>
</organism>
<keyword evidence="2" id="KW-0732">Signal</keyword>
<accession>A0ABQ6GY19</accession>
<evidence type="ECO:0000313" key="3">
    <source>
        <dbReference type="EMBL" id="GLX80094.1"/>
    </source>
</evidence>
<dbReference type="SUPFAM" id="SSF48403">
    <property type="entry name" value="Ankyrin repeat"/>
    <property type="match status" value="1"/>
</dbReference>
<dbReference type="RefSeq" id="WP_284246056.1">
    <property type="nucleotide sequence ID" value="NZ_BSST01000001.1"/>
</dbReference>
<feature type="chain" id="PRO_5045788144" description="Ankyrin repeat protein" evidence="2">
    <location>
        <begin position="21"/>
        <end position="674"/>
    </location>
</feature>
<evidence type="ECO:0000256" key="1">
    <source>
        <dbReference type="SAM" id="Coils"/>
    </source>
</evidence>
<gene>
    <name evidence="3" type="ORF">tinsulaeT_34340</name>
</gene>
<name>A0ABQ6GY19_9GAMM</name>
<feature type="coiled-coil region" evidence="1">
    <location>
        <begin position="451"/>
        <end position="478"/>
    </location>
</feature>
<keyword evidence="1" id="KW-0175">Coiled coil</keyword>
<dbReference type="InterPro" id="IPR002110">
    <property type="entry name" value="Ankyrin_rpt"/>
</dbReference>
<sequence length="674" mass="76635">MKKILPITILLILLFSVAFYSNNSNQNNNQIVKTQDVQVAPQLRATDISQELEKSHYIRNTLPSFCEHYVTPVEDVSLWANEKKVLIKEMYLQFEKNNIERMVIDHISELSGIGFFRGRVLNRNRKSSNGLPDVAAKDAGMMSESENKLFQSLVESEQWDELLAAYQQNKLSPTDYSFTFRGVLSPISFILKKNAELQGQDIVLRLISSGVKPTFVDLMTATELALPVNFVALLYNASGLDVTRTYFDLGFYSSLSVVATKALAPELLEYWLSLDSPATPDLFSKSALDLLPVPENEQEKAKYTEMFIILMNHNIRPNNLGTVGKLRSWLPEPLIANYQTIFTQLNEKSISDVQKEFVHSKIIELYQIVLSGRLKDEGTDSIENKCFLKAGRKLIKTIFKKKHRTAISKSAIRVSPDKKARELVASFDRDSLTTNEIIEQLSERDDLVAKLAMQQLMLAEMQKKIEMVEDESKQELSQQQNETINEAIASAGNNNWEVTQEIIDNMEDTKESEKLDLQLMLAISSNQDWSIIRSLLEAGAVLPEGYVFMLARLNNPELAERLIPYGLDIHLVDSNGYNAIYHSTINNAQEMLIFLLDNHVDINVIPRGMDALDHALSMLRYRQKFIGVIEVLVKRGMKIVKSHRERVEEYKNSSPDTYQLIATRVPQLINSVSE</sequence>
<dbReference type="Pfam" id="PF12796">
    <property type="entry name" value="Ank_2"/>
    <property type="match status" value="1"/>
</dbReference>
<feature type="signal peptide" evidence="2">
    <location>
        <begin position="1"/>
        <end position="20"/>
    </location>
</feature>
<evidence type="ECO:0000313" key="4">
    <source>
        <dbReference type="Proteomes" id="UP001157186"/>
    </source>
</evidence>
<reference evidence="3 4" key="1">
    <citation type="submission" date="2023-03" db="EMBL/GenBank/DDBJ databases">
        <title>Draft genome sequence of Thalassotalea insulae KCTC 62186T.</title>
        <authorList>
            <person name="Sawabe T."/>
        </authorList>
    </citation>
    <scope>NUCLEOTIDE SEQUENCE [LARGE SCALE GENOMIC DNA]</scope>
    <source>
        <strain evidence="3 4">KCTC 62186</strain>
    </source>
</reference>
<dbReference type="EMBL" id="BSST01000001">
    <property type="protein sequence ID" value="GLX80094.1"/>
    <property type="molecule type" value="Genomic_DNA"/>
</dbReference>
<proteinExistence type="predicted"/>
<protein>
    <recommendedName>
        <fullName evidence="5">Ankyrin repeat protein</fullName>
    </recommendedName>
</protein>
<dbReference type="InterPro" id="IPR036770">
    <property type="entry name" value="Ankyrin_rpt-contain_sf"/>
</dbReference>
<evidence type="ECO:0008006" key="5">
    <source>
        <dbReference type="Google" id="ProtNLM"/>
    </source>
</evidence>
<evidence type="ECO:0000256" key="2">
    <source>
        <dbReference type="SAM" id="SignalP"/>
    </source>
</evidence>
<dbReference type="SMART" id="SM00248">
    <property type="entry name" value="ANK"/>
    <property type="match status" value="3"/>
</dbReference>
<dbReference type="Gene3D" id="1.25.40.20">
    <property type="entry name" value="Ankyrin repeat-containing domain"/>
    <property type="match status" value="1"/>
</dbReference>
<keyword evidence="4" id="KW-1185">Reference proteome</keyword>